<dbReference type="AlphaFoldDB" id="A0AA35K3W1"/>
<protein>
    <submittedName>
        <fullName evidence="1">Uncharacterized protein</fullName>
    </submittedName>
</protein>
<organism evidence="1 2">
    <name type="scientific">Podarcis lilfordi</name>
    <name type="common">Lilford's wall lizard</name>
    <dbReference type="NCBI Taxonomy" id="74358"/>
    <lineage>
        <taxon>Eukaryota</taxon>
        <taxon>Metazoa</taxon>
        <taxon>Chordata</taxon>
        <taxon>Craniata</taxon>
        <taxon>Vertebrata</taxon>
        <taxon>Euteleostomi</taxon>
        <taxon>Lepidosauria</taxon>
        <taxon>Squamata</taxon>
        <taxon>Bifurcata</taxon>
        <taxon>Unidentata</taxon>
        <taxon>Episquamata</taxon>
        <taxon>Laterata</taxon>
        <taxon>Lacertibaenia</taxon>
        <taxon>Lacertidae</taxon>
        <taxon>Podarcis</taxon>
    </lineage>
</organism>
<name>A0AA35K3W1_9SAUR</name>
<proteinExistence type="predicted"/>
<evidence type="ECO:0000313" key="1">
    <source>
        <dbReference type="EMBL" id="CAI5769978.1"/>
    </source>
</evidence>
<reference evidence="1" key="1">
    <citation type="submission" date="2022-12" db="EMBL/GenBank/DDBJ databases">
        <authorList>
            <person name="Alioto T."/>
            <person name="Alioto T."/>
            <person name="Gomez Garrido J."/>
        </authorList>
    </citation>
    <scope>NUCLEOTIDE SEQUENCE</scope>
</reference>
<accession>A0AA35K3W1</accession>
<dbReference type="EMBL" id="OX395128">
    <property type="protein sequence ID" value="CAI5769978.1"/>
    <property type="molecule type" value="Genomic_DNA"/>
</dbReference>
<evidence type="ECO:0000313" key="2">
    <source>
        <dbReference type="Proteomes" id="UP001178461"/>
    </source>
</evidence>
<gene>
    <name evidence="1" type="ORF">PODLI_1B016235</name>
</gene>
<keyword evidence="2" id="KW-1185">Reference proteome</keyword>
<sequence length="50" mass="5889">MKDTNRIWLRIDNRGKIEQLEQTIHVIRNFAAKSGQCEMRYENPQGNEGV</sequence>
<dbReference type="Proteomes" id="UP001178461">
    <property type="component" value="Chromosome 3"/>
</dbReference>